<dbReference type="OrthoDB" id="9993879at2759"/>
<reference evidence="8" key="1">
    <citation type="submission" date="2025-08" db="UniProtKB">
        <authorList>
            <consortium name="RefSeq"/>
        </authorList>
    </citation>
    <scope>IDENTIFICATION</scope>
</reference>
<name>A0A6P3VXM9_CLUHA</name>
<feature type="transmembrane region" description="Helical" evidence="6">
    <location>
        <begin position="51"/>
        <end position="72"/>
    </location>
</feature>
<dbReference type="InterPro" id="IPR008952">
    <property type="entry name" value="Tetraspanin_EC2_sf"/>
</dbReference>
<keyword evidence="4 6" id="KW-1133">Transmembrane helix</keyword>
<protein>
    <recommendedName>
        <fullName evidence="6">Tetraspanin</fullName>
    </recommendedName>
</protein>
<evidence type="ECO:0000256" key="4">
    <source>
        <dbReference type="ARBA" id="ARBA00022989"/>
    </source>
</evidence>
<dbReference type="FunFam" id="1.10.1450.10:FF:000029">
    <property type="entry name" value="Tetraspanin"/>
    <property type="match status" value="1"/>
</dbReference>
<sequence length="243" mass="26862">MDCGIITSKTVLLLLSLMFWAAGAALAYVGAYVIKSYNSFQSFLEDKTTLIPATIIIVVAAVMFIIGIVGCCSTLRESKIGLGFFMIIILLIFVAEVAALVCSFIYMKRLNGELEKSMTTVFAKYDGNNPETHTVDLLQSQLQCCGVQNYTDWSGTPWFSSHNNTVPLSCCKTNNTECTGRPDQPSLLNTEGCEPKLDKLIQDVMSYAMLVILGFAIIKFFGIVSVCVITCRSRRNDYQRFNA</sequence>
<accession>A0A6P3VXM9</accession>
<keyword evidence="5 6" id="KW-0472">Membrane</keyword>
<gene>
    <name evidence="8" type="primary">tspan36</name>
</gene>
<dbReference type="GeneID" id="105901134"/>
<dbReference type="Pfam" id="PF00335">
    <property type="entry name" value="Tetraspanin"/>
    <property type="match status" value="1"/>
</dbReference>
<dbReference type="GO" id="GO:0005886">
    <property type="term" value="C:plasma membrane"/>
    <property type="evidence" value="ECO:0007669"/>
    <property type="project" value="TreeGrafter"/>
</dbReference>
<keyword evidence="3 6" id="KW-0812">Transmembrane</keyword>
<evidence type="ECO:0000256" key="1">
    <source>
        <dbReference type="ARBA" id="ARBA00004141"/>
    </source>
</evidence>
<evidence type="ECO:0000256" key="5">
    <source>
        <dbReference type="ARBA" id="ARBA00023136"/>
    </source>
</evidence>
<feature type="transmembrane region" description="Helical" evidence="6">
    <location>
        <begin position="84"/>
        <end position="107"/>
    </location>
</feature>
<feature type="transmembrane region" description="Helical" evidence="6">
    <location>
        <begin position="207"/>
        <end position="231"/>
    </location>
</feature>
<dbReference type="CTD" id="437021"/>
<comment type="similarity">
    <text evidence="2 6">Belongs to the tetraspanin (TM4SF) family.</text>
</comment>
<dbReference type="CDD" id="cd03163">
    <property type="entry name" value="TM4SF8_like_LEL"/>
    <property type="match status" value="1"/>
</dbReference>
<dbReference type="PIRSF" id="PIRSF002419">
    <property type="entry name" value="Tetraspanin"/>
    <property type="match status" value="1"/>
</dbReference>
<dbReference type="SUPFAM" id="SSF48652">
    <property type="entry name" value="Tetraspanin"/>
    <property type="match status" value="1"/>
</dbReference>
<dbReference type="PANTHER" id="PTHR19282:SF120">
    <property type="entry name" value="TETRASPANIN-36"/>
    <property type="match status" value="1"/>
</dbReference>
<evidence type="ECO:0000256" key="6">
    <source>
        <dbReference type="RuleBase" id="RU361218"/>
    </source>
</evidence>
<comment type="subcellular location">
    <subcellularLocation>
        <location evidence="1 6">Membrane</location>
        <topology evidence="1 6">Multi-pass membrane protein</topology>
    </subcellularLocation>
</comment>
<dbReference type="Gene3D" id="1.10.1450.10">
    <property type="entry name" value="Tetraspanin"/>
    <property type="match status" value="1"/>
</dbReference>
<evidence type="ECO:0000313" key="8">
    <source>
        <dbReference type="RefSeq" id="XP_012683983.1"/>
    </source>
</evidence>
<dbReference type="AlphaFoldDB" id="A0A6P3VXM9"/>
<comment type="caution">
    <text evidence="6">Lacks conserved residue(s) required for the propagation of feature annotation.</text>
</comment>
<organism evidence="7 8">
    <name type="scientific">Clupea harengus</name>
    <name type="common">Atlantic herring</name>
    <dbReference type="NCBI Taxonomy" id="7950"/>
    <lineage>
        <taxon>Eukaryota</taxon>
        <taxon>Metazoa</taxon>
        <taxon>Chordata</taxon>
        <taxon>Craniata</taxon>
        <taxon>Vertebrata</taxon>
        <taxon>Euteleostomi</taxon>
        <taxon>Actinopterygii</taxon>
        <taxon>Neopterygii</taxon>
        <taxon>Teleostei</taxon>
        <taxon>Clupei</taxon>
        <taxon>Clupeiformes</taxon>
        <taxon>Clupeoidei</taxon>
        <taxon>Clupeidae</taxon>
        <taxon>Clupea</taxon>
    </lineage>
</organism>
<dbReference type="RefSeq" id="XP_012683983.1">
    <property type="nucleotide sequence ID" value="XM_012828529.3"/>
</dbReference>
<proteinExistence type="inferred from homology"/>
<dbReference type="PANTHER" id="PTHR19282">
    <property type="entry name" value="TETRASPANIN"/>
    <property type="match status" value="1"/>
</dbReference>
<evidence type="ECO:0000313" key="7">
    <source>
        <dbReference type="Proteomes" id="UP000515152"/>
    </source>
</evidence>
<keyword evidence="7" id="KW-1185">Reference proteome</keyword>
<evidence type="ECO:0000256" key="3">
    <source>
        <dbReference type="ARBA" id="ARBA00022692"/>
    </source>
</evidence>
<dbReference type="GO" id="GO:0043473">
    <property type="term" value="P:pigmentation"/>
    <property type="evidence" value="ECO:0007669"/>
    <property type="project" value="Ensembl"/>
</dbReference>
<dbReference type="PRINTS" id="PR00259">
    <property type="entry name" value="TMFOUR"/>
</dbReference>
<dbReference type="Proteomes" id="UP000515152">
    <property type="component" value="Chromosome 7"/>
</dbReference>
<dbReference type="KEGG" id="char:105901134"/>
<dbReference type="InterPro" id="IPR018499">
    <property type="entry name" value="Tetraspanin/Peripherin"/>
</dbReference>
<dbReference type="InterPro" id="IPR000301">
    <property type="entry name" value="Tetraspanin_animals"/>
</dbReference>
<evidence type="ECO:0000256" key="2">
    <source>
        <dbReference type="ARBA" id="ARBA00006840"/>
    </source>
</evidence>